<proteinExistence type="predicted"/>
<evidence type="ECO:0008006" key="3">
    <source>
        <dbReference type="Google" id="ProtNLM"/>
    </source>
</evidence>
<dbReference type="EMBL" id="CCKQ01012556">
    <property type="protein sequence ID" value="CDW84187.1"/>
    <property type="molecule type" value="Genomic_DNA"/>
</dbReference>
<dbReference type="SUPFAM" id="SSF52047">
    <property type="entry name" value="RNI-like"/>
    <property type="match status" value="2"/>
</dbReference>
<evidence type="ECO:0000313" key="2">
    <source>
        <dbReference type="Proteomes" id="UP000039865"/>
    </source>
</evidence>
<reference evidence="1 2" key="1">
    <citation type="submission" date="2014-06" db="EMBL/GenBank/DDBJ databases">
        <authorList>
            <person name="Swart Estienne"/>
        </authorList>
    </citation>
    <scope>NUCLEOTIDE SEQUENCE [LARGE SCALE GENOMIC DNA]</scope>
    <source>
        <strain evidence="1 2">130c</strain>
    </source>
</reference>
<sequence length="551" mass="64591">MAQFQRPQTHRIVDLLTFIQLKEDLFKIREFATQSLGFNKVQFGNQYFKLKTGTDKTQDDQNLETLHHLLKKTKGLILNRLYKTYEVLEYLCENFEKYQNIQSMTIDFNKEFIKLIVQVTKLHELQELNLIQAFFDEDIKMFEQTSAQNLEEIEDLDIGLSSTQNELGENLELFKQFSKLKKLRISFGKTDLSIFEYLPNIEVLESNGDLLASSQLSVKYFENLKKLSIINIEKEMIFDILQELSSCLKLKELEINYPIKDDYKPLQLFFQRNKSVEVLMIKKIKVFDRFEFMIGLAENNTLKHLFFELLRTDIKSLDKDTFFAGNQNMTLETLSIKASIKAKSKYFVHSNYMAELIGMLKNLTNFEIYNFSLLGDQFSNIIDSITNTINLQSLSMQQCTFETNDLLCQLLIALTEKQVNLKVLKLNQSQLNVRTMEVGVIKFLSENKSIQRLDLQFCEIDFTAGLSLILEACGKHPVLQYLDITHSKLWYLRNDIKLKQMVECVIKNCQNLQYLFMQDSNTVRQIGIEDMLKEQVKIIYDNCPKMMELKI</sequence>
<dbReference type="InParanoid" id="A0A078ASK0"/>
<dbReference type="Proteomes" id="UP000039865">
    <property type="component" value="Unassembled WGS sequence"/>
</dbReference>
<accession>A0A078ASK0</accession>
<evidence type="ECO:0000313" key="1">
    <source>
        <dbReference type="EMBL" id="CDW84187.1"/>
    </source>
</evidence>
<protein>
    <recommendedName>
        <fullName evidence="3">Kinase domain protein</fullName>
    </recommendedName>
</protein>
<organism evidence="1 2">
    <name type="scientific">Stylonychia lemnae</name>
    <name type="common">Ciliate</name>
    <dbReference type="NCBI Taxonomy" id="5949"/>
    <lineage>
        <taxon>Eukaryota</taxon>
        <taxon>Sar</taxon>
        <taxon>Alveolata</taxon>
        <taxon>Ciliophora</taxon>
        <taxon>Intramacronucleata</taxon>
        <taxon>Spirotrichea</taxon>
        <taxon>Stichotrichia</taxon>
        <taxon>Sporadotrichida</taxon>
        <taxon>Oxytrichidae</taxon>
        <taxon>Stylonychinae</taxon>
        <taxon>Stylonychia</taxon>
    </lineage>
</organism>
<dbReference type="InterPro" id="IPR032675">
    <property type="entry name" value="LRR_dom_sf"/>
</dbReference>
<dbReference type="AlphaFoldDB" id="A0A078ASK0"/>
<name>A0A078ASK0_STYLE</name>
<keyword evidence="2" id="KW-1185">Reference proteome</keyword>
<dbReference type="Gene3D" id="3.80.10.10">
    <property type="entry name" value="Ribonuclease Inhibitor"/>
    <property type="match status" value="2"/>
</dbReference>
<gene>
    <name evidence="1" type="primary">Contig10924.g550</name>
    <name evidence="1" type="ORF">STYLEM_13244</name>
</gene>